<gene>
    <name evidence="4" type="ORF">UX20_C0022G0003</name>
</gene>
<comment type="caution">
    <text evidence="4">The sequence shown here is derived from an EMBL/GenBank/DDBJ whole genome shotgun (WGS) entry which is preliminary data.</text>
</comment>
<keyword evidence="1 4" id="KW-0808">Transferase</keyword>
<evidence type="ECO:0000313" key="5">
    <source>
        <dbReference type="Proteomes" id="UP000034911"/>
    </source>
</evidence>
<sequence length="373" mass="43203">MRIGIDARFLGDDGGIARYVKRLVENLERIDHENEYVIFLRLKNWEEYHPSNPHFTKQLADIPWYGFKEQLLMPFVVRRARVDLMHFPHWNIPLLYRGSFVVTIHDLILLHFPSKRASTRSRLTYFFKYTCYRALLKKATRASKHIIAPSEFTKHDIVRTLHVPPEKITVTYEGVDAPNANITPERAAVVLNTFGIQKPYVLYVGVAYPHKNLEWFIEAVSTYNTQHATKLQTVLVGAHNYFYERIKHENAGLIRDSLLVLTGFVSDSDIPALFKHASVYVFPSLYEGFGLPPLQACAYGTPILSSNKTSMPEILGNAALYFDPSDTMDFHNKLEMIMQDKKIRIELIQNGLKRYQQFSWVTMAKMCLPIYKK</sequence>
<name>A0A0G1Q6P0_9BACT</name>
<dbReference type="CDD" id="cd03809">
    <property type="entry name" value="GT4_MtfB-like"/>
    <property type="match status" value="1"/>
</dbReference>
<dbReference type="GO" id="GO:0009103">
    <property type="term" value="P:lipopolysaccharide biosynthetic process"/>
    <property type="evidence" value="ECO:0007669"/>
    <property type="project" value="TreeGrafter"/>
</dbReference>
<dbReference type="AlphaFoldDB" id="A0A0G1Q6P0"/>
<dbReference type="GO" id="GO:0016757">
    <property type="term" value="F:glycosyltransferase activity"/>
    <property type="evidence" value="ECO:0007669"/>
    <property type="project" value="InterPro"/>
</dbReference>
<dbReference type="Pfam" id="PF00534">
    <property type="entry name" value="Glycos_transf_1"/>
    <property type="match status" value="1"/>
</dbReference>
<proteinExistence type="predicted"/>
<dbReference type="Proteomes" id="UP000034911">
    <property type="component" value="Unassembled WGS sequence"/>
</dbReference>
<evidence type="ECO:0000313" key="4">
    <source>
        <dbReference type="EMBL" id="KKU13418.1"/>
    </source>
</evidence>
<evidence type="ECO:0000259" key="3">
    <source>
        <dbReference type="Pfam" id="PF13439"/>
    </source>
</evidence>
<evidence type="ECO:0000256" key="1">
    <source>
        <dbReference type="ARBA" id="ARBA00022679"/>
    </source>
</evidence>
<dbReference type="SUPFAM" id="SSF53756">
    <property type="entry name" value="UDP-Glycosyltransferase/glycogen phosphorylase"/>
    <property type="match status" value="1"/>
</dbReference>
<evidence type="ECO:0000259" key="2">
    <source>
        <dbReference type="Pfam" id="PF00534"/>
    </source>
</evidence>
<dbReference type="Gene3D" id="3.40.50.2000">
    <property type="entry name" value="Glycogen Phosphorylase B"/>
    <property type="match status" value="2"/>
</dbReference>
<dbReference type="InterPro" id="IPR001296">
    <property type="entry name" value="Glyco_trans_1"/>
</dbReference>
<feature type="domain" description="Glycosyltransferase subfamily 4-like N-terminal" evidence="3">
    <location>
        <begin position="14"/>
        <end position="176"/>
    </location>
</feature>
<dbReference type="STRING" id="1619050.UX20_C0022G0003"/>
<dbReference type="Pfam" id="PF13439">
    <property type="entry name" value="Glyco_transf_4"/>
    <property type="match status" value="1"/>
</dbReference>
<dbReference type="InterPro" id="IPR028098">
    <property type="entry name" value="Glyco_trans_4-like_N"/>
</dbReference>
<protein>
    <submittedName>
        <fullName evidence="4">Glycosyl transferase, group 1</fullName>
    </submittedName>
</protein>
<accession>A0A0G1Q6P0</accession>
<dbReference type="PANTHER" id="PTHR46401">
    <property type="entry name" value="GLYCOSYLTRANSFERASE WBBK-RELATED"/>
    <property type="match status" value="1"/>
</dbReference>
<dbReference type="EMBL" id="LCLH01000022">
    <property type="protein sequence ID" value="KKU13418.1"/>
    <property type="molecule type" value="Genomic_DNA"/>
</dbReference>
<organism evidence="4 5">
    <name type="scientific">Candidatus Magasanikbacteria bacterium GW2011_GWC2_45_8</name>
    <dbReference type="NCBI Taxonomy" id="1619050"/>
    <lineage>
        <taxon>Bacteria</taxon>
        <taxon>Candidatus Magasanikiibacteriota</taxon>
    </lineage>
</organism>
<feature type="domain" description="Glycosyl transferase family 1" evidence="2">
    <location>
        <begin position="197"/>
        <end position="353"/>
    </location>
</feature>
<reference evidence="4 5" key="1">
    <citation type="journal article" date="2015" name="Nature">
        <title>rRNA introns, odd ribosomes, and small enigmatic genomes across a large radiation of phyla.</title>
        <authorList>
            <person name="Brown C.T."/>
            <person name="Hug L.A."/>
            <person name="Thomas B.C."/>
            <person name="Sharon I."/>
            <person name="Castelle C.J."/>
            <person name="Singh A."/>
            <person name="Wilkins M.J."/>
            <person name="Williams K.H."/>
            <person name="Banfield J.F."/>
        </authorList>
    </citation>
    <scope>NUCLEOTIDE SEQUENCE [LARGE SCALE GENOMIC DNA]</scope>
</reference>
<dbReference type="PANTHER" id="PTHR46401:SF2">
    <property type="entry name" value="GLYCOSYLTRANSFERASE WBBK-RELATED"/>
    <property type="match status" value="1"/>
</dbReference>